<gene>
    <name evidence="2" type="ORF">POPTR_001G241250</name>
</gene>
<dbReference type="InParanoid" id="A0A3N7EDX9"/>
<dbReference type="EMBL" id="CM009290">
    <property type="protein sequence ID" value="RQO85299.1"/>
    <property type="molecule type" value="Genomic_DNA"/>
</dbReference>
<organism evidence="2 3">
    <name type="scientific">Populus trichocarpa</name>
    <name type="common">Western balsam poplar</name>
    <name type="synonym">Populus balsamifera subsp. trichocarpa</name>
    <dbReference type="NCBI Taxonomy" id="3694"/>
    <lineage>
        <taxon>Eukaryota</taxon>
        <taxon>Viridiplantae</taxon>
        <taxon>Streptophyta</taxon>
        <taxon>Embryophyta</taxon>
        <taxon>Tracheophyta</taxon>
        <taxon>Spermatophyta</taxon>
        <taxon>Magnoliopsida</taxon>
        <taxon>eudicotyledons</taxon>
        <taxon>Gunneridae</taxon>
        <taxon>Pentapetalae</taxon>
        <taxon>rosids</taxon>
        <taxon>fabids</taxon>
        <taxon>Malpighiales</taxon>
        <taxon>Salicaceae</taxon>
        <taxon>Saliceae</taxon>
        <taxon>Populus</taxon>
    </lineage>
</organism>
<keyword evidence="3" id="KW-1185">Reference proteome</keyword>
<dbReference type="Proteomes" id="UP000006729">
    <property type="component" value="Chromosome 1"/>
</dbReference>
<sequence>MFILHLLLSLHYQCHPSNILSFSPLTTRISSSISFSALSFASFSMLSSFINPLSSSSLFTSPLGGSISSLPALTTFVFFCKIFLLFTTKNQSCSFCIHLSCLYTSEKEMSLGSFLTAWGASLVGYGNSGGKVLWQCKNSVT</sequence>
<keyword evidence="1" id="KW-0732">Signal</keyword>
<proteinExistence type="predicted"/>
<feature type="chain" id="PRO_5017958446" evidence="1">
    <location>
        <begin position="17"/>
        <end position="141"/>
    </location>
</feature>
<dbReference type="Gramene" id="Potri.001G241250.1.v4.1">
    <property type="protein sequence ID" value="Potri.001G241250.1.v4.1"/>
    <property type="gene ID" value="Potri.001G241250.v4.1"/>
</dbReference>
<name>A0A3N7EDX9_POPTR</name>
<evidence type="ECO:0000256" key="1">
    <source>
        <dbReference type="SAM" id="SignalP"/>
    </source>
</evidence>
<evidence type="ECO:0000313" key="3">
    <source>
        <dbReference type="Proteomes" id="UP000006729"/>
    </source>
</evidence>
<reference evidence="2 3" key="1">
    <citation type="journal article" date="2006" name="Science">
        <title>The genome of black cottonwood, Populus trichocarpa (Torr. &amp; Gray).</title>
        <authorList>
            <person name="Tuskan G.A."/>
            <person name="Difazio S."/>
            <person name="Jansson S."/>
            <person name="Bohlmann J."/>
            <person name="Grigoriev I."/>
            <person name="Hellsten U."/>
            <person name="Putnam N."/>
            <person name="Ralph S."/>
            <person name="Rombauts S."/>
            <person name="Salamov A."/>
            <person name="Schein J."/>
            <person name="Sterck L."/>
            <person name="Aerts A."/>
            <person name="Bhalerao R.R."/>
            <person name="Bhalerao R.P."/>
            <person name="Blaudez D."/>
            <person name="Boerjan W."/>
            <person name="Brun A."/>
            <person name="Brunner A."/>
            <person name="Busov V."/>
            <person name="Campbell M."/>
            <person name="Carlson J."/>
            <person name="Chalot M."/>
            <person name="Chapman J."/>
            <person name="Chen G.L."/>
            <person name="Cooper D."/>
            <person name="Coutinho P.M."/>
            <person name="Couturier J."/>
            <person name="Covert S."/>
            <person name="Cronk Q."/>
            <person name="Cunningham R."/>
            <person name="Davis J."/>
            <person name="Degroeve S."/>
            <person name="Dejardin A."/>
            <person name="Depamphilis C."/>
            <person name="Detter J."/>
            <person name="Dirks B."/>
            <person name="Dubchak I."/>
            <person name="Duplessis S."/>
            <person name="Ehlting J."/>
            <person name="Ellis B."/>
            <person name="Gendler K."/>
            <person name="Goodstein D."/>
            <person name="Gribskov M."/>
            <person name="Grimwood J."/>
            <person name="Groover A."/>
            <person name="Gunter L."/>
            <person name="Hamberger B."/>
            <person name="Heinze B."/>
            <person name="Helariutta Y."/>
            <person name="Henrissat B."/>
            <person name="Holligan D."/>
            <person name="Holt R."/>
            <person name="Huang W."/>
            <person name="Islam-Faridi N."/>
            <person name="Jones S."/>
            <person name="Jones-Rhoades M."/>
            <person name="Jorgensen R."/>
            <person name="Joshi C."/>
            <person name="Kangasjarvi J."/>
            <person name="Karlsson J."/>
            <person name="Kelleher C."/>
            <person name="Kirkpatrick R."/>
            <person name="Kirst M."/>
            <person name="Kohler A."/>
            <person name="Kalluri U."/>
            <person name="Larimer F."/>
            <person name="Leebens-Mack J."/>
            <person name="Leple J.C."/>
            <person name="Locascio P."/>
            <person name="Lou Y."/>
            <person name="Lucas S."/>
            <person name="Martin F."/>
            <person name="Montanini B."/>
            <person name="Napoli C."/>
            <person name="Nelson D.R."/>
            <person name="Nelson C."/>
            <person name="Nieminen K."/>
            <person name="Nilsson O."/>
            <person name="Pereda V."/>
            <person name="Peter G."/>
            <person name="Philippe R."/>
            <person name="Pilate G."/>
            <person name="Poliakov A."/>
            <person name="Razumovskaya J."/>
            <person name="Richardson P."/>
            <person name="Rinaldi C."/>
            <person name="Ritland K."/>
            <person name="Rouze P."/>
            <person name="Ryaboy D."/>
            <person name="Schmutz J."/>
            <person name="Schrader J."/>
            <person name="Segerman B."/>
            <person name="Shin H."/>
            <person name="Siddiqui A."/>
            <person name="Sterky F."/>
            <person name="Terry A."/>
            <person name="Tsai C.J."/>
            <person name="Uberbacher E."/>
            <person name="Unneberg P."/>
            <person name="Vahala J."/>
            <person name="Wall K."/>
            <person name="Wessler S."/>
            <person name="Yang G."/>
            <person name="Yin T."/>
            <person name="Douglas C."/>
            <person name="Marra M."/>
            <person name="Sandberg G."/>
            <person name="Van de Peer Y."/>
            <person name="Rokhsar D."/>
        </authorList>
    </citation>
    <scope>NUCLEOTIDE SEQUENCE [LARGE SCALE GENOMIC DNA]</scope>
    <source>
        <strain evidence="3">cv. Nisqually</strain>
    </source>
</reference>
<feature type="signal peptide" evidence="1">
    <location>
        <begin position="1"/>
        <end position="16"/>
    </location>
</feature>
<evidence type="ECO:0000313" key="2">
    <source>
        <dbReference type="EMBL" id="RQO85299.1"/>
    </source>
</evidence>
<protein>
    <submittedName>
        <fullName evidence="2">Uncharacterized protein</fullName>
    </submittedName>
</protein>
<accession>A0A3N7EDX9</accession>
<dbReference type="AlphaFoldDB" id="A0A3N7EDX9"/>